<keyword evidence="1" id="KW-1133">Transmembrane helix</keyword>
<keyword evidence="3" id="KW-1185">Reference proteome</keyword>
<dbReference type="KEGG" id="acy:Anacy_4009"/>
<keyword evidence="1" id="KW-0812">Transmembrane</keyword>
<accession>K9ZKT3</accession>
<feature type="transmembrane region" description="Helical" evidence="1">
    <location>
        <begin position="6"/>
        <end position="27"/>
    </location>
</feature>
<gene>
    <name evidence="2" type="ordered locus">Anacy_4009</name>
</gene>
<name>K9ZKT3_ANACC</name>
<keyword evidence="1" id="KW-0472">Membrane</keyword>
<dbReference type="eggNOG" id="ENOG502ZV42">
    <property type="taxonomic scope" value="Bacteria"/>
</dbReference>
<dbReference type="Proteomes" id="UP000010474">
    <property type="component" value="Chromosome"/>
</dbReference>
<evidence type="ECO:0000256" key="1">
    <source>
        <dbReference type="SAM" id="Phobius"/>
    </source>
</evidence>
<sequence length="83" mass="9677">MSLSNTALIVTLILTVGSNLVWLLNYYGNSEKKRYAAEREFQHLKKNQEQLMLNLDNIFQDVESQYKFIARDLLVIKTKLGIE</sequence>
<reference evidence="3" key="1">
    <citation type="journal article" date="2013" name="Proc. Natl. Acad. Sci. U.S.A.">
        <title>Improving the coverage of the cyanobacterial phylum using diversity-driven genome sequencing.</title>
        <authorList>
            <person name="Shih P.M."/>
            <person name="Wu D."/>
            <person name="Latifi A."/>
            <person name="Axen S.D."/>
            <person name="Fewer D.P."/>
            <person name="Talla E."/>
            <person name="Calteau A."/>
            <person name="Cai F."/>
            <person name="Tandeau de Marsac N."/>
            <person name="Rippka R."/>
            <person name="Herdman M."/>
            <person name="Sivonen K."/>
            <person name="Coursin T."/>
            <person name="Laurent T."/>
            <person name="Goodwin L."/>
            <person name="Nolan M."/>
            <person name="Davenport K.W."/>
            <person name="Han C.S."/>
            <person name="Rubin E.M."/>
            <person name="Eisen J.A."/>
            <person name="Woyke T."/>
            <person name="Gugger M."/>
            <person name="Kerfeld C.A."/>
        </authorList>
    </citation>
    <scope>NUCLEOTIDE SEQUENCE [LARGE SCALE GENOMIC DNA]</scope>
    <source>
        <strain evidence="3">ATCC 27899 / PCC 7122</strain>
    </source>
</reference>
<organism evidence="2 3">
    <name type="scientific">Anabaena cylindrica (strain ATCC 27899 / PCC 7122)</name>
    <dbReference type="NCBI Taxonomy" id="272123"/>
    <lineage>
        <taxon>Bacteria</taxon>
        <taxon>Bacillati</taxon>
        <taxon>Cyanobacteriota</taxon>
        <taxon>Cyanophyceae</taxon>
        <taxon>Nostocales</taxon>
        <taxon>Nostocaceae</taxon>
        <taxon>Anabaena</taxon>
    </lineage>
</organism>
<protein>
    <submittedName>
        <fullName evidence="2">Uncharacterized protein</fullName>
    </submittedName>
</protein>
<dbReference type="AlphaFoldDB" id="K9ZKT3"/>
<dbReference type="RefSeq" id="WP_015215997.1">
    <property type="nucleotide sequence ID" value="NC_019771.1"/>
</dbReference>
<dbReference type="HOGENOM" id="CLU_2535245_0_0_3"/>
<evidence type="ECO:0000313" key="2">
    <source>
        <dbReference type="EMBL" id="AFZ59379.1"/>
    </source>
</evidence>
<dbReference type="PATRIC" id="fig|272123.3.peg.4355"/>
<evidence type="ECO:0000313" key="3">
    <source>
        <dbReference type="Proteomes" id="UP000010474"/>
    </source>
</evidence>
<dbReference type="STRING" id="272123.Anacy_4009"/>
<dbReference type="OrthoDB" id="489903at2"/>
<dbReference type="EMBL" id="CP003659">
    <property type="protein sequence ID" value="AFZ59379.1"/>
    <property type="molecule type" value="Genomic_DNA"/>
</dbReference>
<proteinExistence type="predicted"/>